<dbReference type="Gene3D" id="3.90.70.130">
    <property type="match status" value="1"/>
</dbReference>
<dbReference type="GO" id="GO:0016787">
    <property type="term" value="F:hydrolase activity"/>
    <property type="evidence" value="ECO:0007669"/>
    <property type="project" value="UniProtKB-KW"/>
</dbReference>
<protein>
    <submittedName>
        <fullName evidence="4">DUF1671-domain-containing protein</fullName>
    </submittedName>
</protein>
<feature type="compositionally biased region" description="Polar residues" evidence="2">
    <location>
        <begin position="135"/>
        <end position="148"/>
    </location>
</feature>
<evidence type="ECO:0000259" key="3">
    <source>
        <dbReference type="Pfam" id="PF07910"/>
    </source>
</evidence>
<dbReference type="RefSeq" id="XP_033381202.1">
    <property type="nucleotide sequence ID" value="XM_033525284.1"/>
</dbReference>
<feature type="compositionally biased region" description="Polar residues" evidence="2">
    <location>
        <begin position="169"/>
        <end position="179"/>
    </location>
</feature>
<feature type="region of interest" description="Disordered" evidence="2">
    <location>
        <begin position="37"/>
        <end position="71"/>
    </location>
</feature>
<evidence type="ECO:0000313" key="5">
    <source>
        <dbReference type="Proteomes" id="UP000799778"/>
    </source>
</evidence>
<organism evidence="4 5">
    <name type="scientific">Aaosphaeria arxii CBS 175.79</name>
    <dbReference type="NCBI Taxonomy" id="1450172"/>
    <lineage>
        <taxon>Eukaryota</taxon>
        <taxon>Fungi</taxon>
        <taxon>Dikarya</taxon>
        <taxon>Ascomycota</taxon>
        <taxon>Pezizomycotina</taxon>
        <taxon>Dothideomycetes</taxon>
        <taxon>Pleosporomycetidae</taxon>
        <taxon>Pleosporales</taxon>
        <taxon>Pleosporales incertae sedis</taxon>
        <taxon>Aaosphaeria</taxon>
    </lineage>
</organism>
<proteinExistence type="predicted"/>
<evidence type="ECO:0000313" key="4">
    <source>
        <dbReference type="EMBL" id="KAF2012863.1"/>
    </source>
</evidence>
<dbReference type="AlphaFoldDB" id="A0A6A5XIT7"/>
<dbReference type="GeneID" id="54282681"/>
<keyword evidence="1" id="KW-0378">Hydrolase</keyword>
<sequence length="934" mass="103828">MTYSAELLECPLCEYRALPSDDYVMQLHFEQVHTEDSPFKIEDDPEPLPPPLPARPSPVQTQQDDQDIPSGYVACPQPDCGEVVLLTDFNYHLDLHTGELLSSDETSNTYHQNRKRNMHHYTNVTYPSDRFHGSSLRSPDSDAASSDTGSRHHGKSKHRKRSTRKRGDSNSSEKSTLSRSIMGFNPLAKLNKAIKPPPNPTRLGRSELGPHAWEERMPKWLHEQLAAGPKITTINRIGRDGRLIKQERVQNETPGLIPILAQLSALDRTVKEAYYCHPATVHIGKTPKEGSFCGYRNIQMLISYIQGTHAQGHEEFPGRTPGILELQELIERAWDKGINEIGRAQTGGIRGTRKYIGTPEAQALFLSSEIDCAVEMFTDSRDGRTEAHEHLLLAVEAYFAQAAIKDDDSNVYKTLLPPIYLQQPGHSLTIVGLEYRKDGTRNLVIFDPTYHTCPAMHRLLGRKNLKTFRPEVMYNYRRESVHLRKLAAFEILMLTAHPPMFPAWDVLRQFPGCRFLYAFFRSMTLGYDVYPEDHFLRHFPWWQYGGLWIVDDARFATTPRHDHTKLQALRRITSAGSSIMPTLGSGSEQCSAFTSEHFHSPNMHSLTPPGLRFPVANIDAKVPPFDGSQSNTPLSSPIEELLRKTGMCRLNTGAWDYRQQSFGYLQPSGDRYPGYFSPLSPTASAKEWFPSPIDNLEGMSHSSLCATPKLPLNLCGRGFSNISQQASSEPSVAPVQMNPFVPDGFIGNFPNVQDMPLSPSLSTVGSIGSPMSTAEAVSPRVGMLRGKANKQRPYGSPNYQLCGLSHQDNQLSPFYSSHNGNASSLGSSSAVSLHTPLLTPPSSLSSVQIANGTETYIGSPISPFGLVYKSHRPACSGLLGLPALSETKVAEYRFWMPCGKKNCGIGCADKDAGELAAARRLFKSEEQVMPCTDE</sequence>
<dbReference type="InterPro" id="IPR012462">
    <property type="entry name" value="UFSP1/2_DUB_cat"/>
</dbReference>
<dbReference type="EMBL" id="ML978072">
    <property type="protein sequence ID" value="KAF2012863.1"/>
    <property type="molecule type" value="Genomic_DNA"/>
</dbReference>
<evidence type="ECO:0000256" key="1">
    <source>
        <dbReference type="ARBA" id="ARBA00022801"/>
    </source>
</evidence>
<feature type="domain" description="UFSP1/2/DUB catalytic" evidence="3">
    <location>
        <begin position="271"/>
        <end position="491"/>
    </location>
</feature>
<keyword evidence="5" id="KW-1185">Reference proteome</keyword>
<name>A0A6A5XIT7_9PLEO</name>
<gene>
    <name evidence="4" type="ORF">BU24DRAFT_396069</name>
</gene>
<reference evidence="4" key="1">
    <citation type="journal article" date="2020" name="Stud. Mycol.">
        <title>101 Dothideomycetes genomes: a test case for predicting lifestyles and emergence of pathogens.</title>
        <authorList>
            <person name="Haridas S."/>
            <person name="Albert R."/>
            <person name="Binder M."/>
            <person name="Bloem J."/>
            <person name="Labutti K."/>
            <person name="Salamov A."/>
            <person name="Andreopoulos B."/>
            <person name="Baker S."/>
            <person name="Barry K."/>
            <person name="Bills G."/>
            <person name="Bluhm B."/>
            <person name="Cannon C."/>
            <person name="Castanera R."/>
            <person name="Culley D."/>
            <person name="Daum C."/>
            <person name="Ezra D."/>
            <person name="Gonzalez J."/>
            <person name="Henrissat B."/>
            <person name="Kuo A."/>
            <person name="Liang C."/>
            <person name="Lipzen A."/>
            <person name="Lutzoni F."/>
            <person name="Magnuson J."/>
            <person name="Mondo S."/>
            <person name="Nolan M."/>
            <person name="Ohm R."/>
            <person name="Pangilinan J."/>
            <person name="Park H.-J."/>
            <person name="Ramirez L."/>
            <person name="Alfaro M."/>
            <person name="Sun H."/>
            <person name="Tritt A."/>
            <person name="Yoshinaga Y."/>
            <person name="Zwiers L.-H."/>
            <person name="Turgeon B."/>
            <person name="Goodwin S."/>
            <person name="Spatafora J."/>
            <person name="Crous P."/>
            <person name="Grigoriev I."/>
        </authorList>
    </citation>
    <scope>NUCLEOTIDE SEQUENCE</scope>
    <source>
        <strain evidence="4">CBS 175.79</strain>
    </source>
</reference>
<feature type="region of interest" description="Disordered" evidence="2">
    <location>
        <begin position="124"/>
        <end position="210"/>
    </location>
</feature>
<dbReference type="Proteomes" id="UP000799778">
    <property type="component" value="Unassembled WGS sequence"/>
</dbReference>
<feature type="compositionally biased region" description="Basic residues" evidence="2">
    <location>
        <begin position="151"/>
        <end position="164"/>
    </location>
</feature>
<accession>A0A6A5XIT7</accession>
<feature type="compositionally biased region" description="Pro residues" evidence="2">
    <location>
        <begin position="47"/>
        <end position="56"/>
    </location>
</feature>
<dbReference type="OrthoDB" id="288987at2759"/>
<evidence type="ECO:0000256" key="2">
    <source>
        <dbReference type="SAM" id="MobiDB-lite"/>
    </source>
</evidence>
<dbReference type="Pfam" id="PF07910">
    <property type="entry name" value="Peptidase_C78"/>
    <property type="match status" value="1"/>
</dbReference>